<organism evidence="1">
    <name type="scientific">Siphoviridae sp. ctyvQ1</name>
    <dbReference type="NCBI Taxonomy" id="2826525"/>
    <lineage>
        <taxon>Viruses</taxon>
        <taxon>Duplodnaviria</taxon>
        <taxon>Heunggongvirae</taxon>
        <taxon>Uroviricota</taxon>
        <taxon>Caudoviricetes</taxon>
    </lineage>
</organism>
<sequence length="202" mass="21499">MTVLGGTALAGVLGGANGGSGGSPNGGGLLGGLFGGGNNNTCYVTEKEFYQNQLADTNIMYQNLMNTNSALCELSQRVASDEVSIAKNFEIAALNSEWQQKMNDKQFTCVDEKMQWMDKFMKAYVDSATCDFIKAKHYLSPSDLADPYTNTSQAIVSVPTYQFTTTACAANYCNPYFVSGTAYANGPAYTNTGCGCNGGLTF</sequence>
<dbReference type="EMBL" id="BK015776">
    <property type="protein sequence ID" value="DAE24515.1"/>
    <property type="molecule type" value="Genomic_DNA"/>
</dbReference>
<reference evidence="1" key="1">
    <citation type="journal article" date="2021" name="Proc. Natl. Acad. Sci. U.S.A.">
        <title>A Catalog of Tens of Thousands of Viruses from Human Metagenomes Reveals Hidden Associations with Chronic Diseases.</title>
        <authorList>
            <person name="Tisza M.J."/>
            <person name="Buck C.B."/>
        </authorList>
    </citation>
    <scope>NUCLEOTIDE SEQUENCE</scope>
    <source>
        <strain evidence="1">CtyvQ1</strain>
    </source>
</reference>
<name>A0A8S5R096_9CAUD</name>
<evidence type="ECO:0000313" key="1">
    <source>
        <dbReference type="EMBL" id="DAE24515.1"/>
    </source>
</evidence>
<proteinExistence type="predicted"/>
<protein>
    <submittedName>
        <fullName evidence="1">Uncharacterized protein</fullName>
    </submittedName>
</protein>
<accession>A0A8S5R096</accession>